<evidence type="ECO:0000313" key="3">
    <source>
        <dbReference type="Proteomes" id="UP000019471"/>
    </source>
</evidence>
<reference evidence="2 3" key="1">
    <citation type="submission" date="2013-03" db="EMBL/GenBank/DDBJ databases">
        <title>The Genome Sequence of Cladophialophora psammophila CBS 110553.</title>
        <authorList>
            <consortium name="The Broad Institute Genomics Platform"/>
            <person name="Cuomo C."/>
            <person name="de Hoog S."/>
            <person name="Gorbushina A."/>
            <person name="Walker B."/>
            <person name="Young S.K."/>
            <person name="Zeng Q."/>
            <person name="Gargeya S."/>
            <person name="Fitzgerald M."/>
            <person name="Haas B."/>
            <person name="Abouelleil A."/>
            <person name="Allen A.W."/>
            <person name="Alvarado L."/>
            <person name="Arachchi H.M."/>
            <person name="Berlin A.M."/>
            <person name="Chapman S.B."/>
            <person name="Gainer-Dewar J."/>
            <person name="Goldberg J."/>
            <person name="Griggs A."/>
            <person name="Gujja S."/>
            <person name="Hansen M."/>
            <person name="Howarth C."/>
            <person name="Imamovic A."/>
            <person name="Ireland A."/>
            <person name="Larimer J."/>
            <person name="McCowan C."/>
            <person name="Murphy C."/>
            <person name="Pearson M."/>
            <person name="Poon T.W."/>
            <person name="Priest M."/>
            <person name="Roberts A."/>
            <person name="Saif S."/>
            <person name="Shea T."/>
            <person name="Sisk P."/>
            <person name="Sykes S."/>
            <person name="Wortman J."/>
            <person name="Nusbaum C."/>
            <person name="Birren B."/>
        </authorList>
    </citation>
    <scope>NUCLEOTIDE SEQUENCE [LARGE SCALE GENOMIC DNA]</scope>
    <source>
        <strain evidence="2 3">CBS 110553</strain>
    </source>
</reference>
<dbReference type="InterPro" id="IPR000086">
    <property type="entry name" value="NUDIX_hydrolase_dom"/>
</dbReference>
<organism evidence="2 3">
    <name type="scientific">Cladophialophora psammophila CBS 110553</name>
    <dbReference type="NCBI Taxonomy" id="1182543"/>
    <lineage>
        <taxon>Eukaryota</taxon>
        <taxon>Fungi</taxon>
        <taxon>Dikarya</taxon>
        <taxon>Ascomycota</taxon>
        <taxon>Pezizomycotina</taxon>
        <taxon>Eurotiomycetes</taxon>
        <taxon>Chaetothyriomycetidae</taxon>
        <taxon>Chaetothyriales</taxon>
        <taxon>Herpotrichiellaceae</taxon>
        <taxon>Cladophialophora</taxon>
    </lineage>
</organism>
<evidence type="ECO:0000259" key="1">
    <source>
        <dbReference type="PROSITE" id="PS51462"/>
    </source>
</evidence>
<dbReference type="CDD" id="cd03676">
    <property type="entry name" value="NUDIX_Tnr3_like"/>
    <property type="match status" value="1"/>
</dbReference>
<dbReference type="Pfam" id="PF15916">
    <property type="entry name" value="DUF4743"/>
    <property type="match status" value="1"/>
</dbReference>
<dbReference type="SUPFAM" id="SSF55811">
    <property type="entry name" value="Nudix"/>
    <property type="match status" value="1"/>
</dbReference>
<evidence type="ECO:0000313" key="2">
    <source>
        <dbReference type="EMBL" id="EXJ76774.1"/>
    </source>
</evidence>
<feature type="domain" description="Nudix hydrolase" evidence="1">
    <location>
        <begin position="142"/>
        <end position="288"/>
    </location>
</feature>
<dbReference type="RefSeq" id="XP_007740091.1">
    <property type="nucleotide sequence ID" value="XM_007741901.1"/>
</dbReference>
<dbReference type="Gene3D" id="3.90.79.10">
    <property type="entry name" value="Nucleoside Triphosphate Pyrophosphohydrolase"/>
    <property type="match status" value="1"/>
</dbReference>
<dbReference type="HOGENOM" id="CLU_048013_0_0_1"/>
<dbReference type="AlphaFoldDB" id="W9Y2S8"/>
<dbReference type="GO" id="GO:0044715">
    <property type="term" value="F:8-oxo-dGDP phosphatase activity"/>
    <property type="evidence" value="ECO:0007669"/>
    <property type="project" value="TreeGrafter"/>
</dbReference>
<dbReference type="PROSITE" id="PS51462">
    <property type="entry name" value="NUDIX"/>
    <property type="match status" value="1"/>
</dbReference>
<dbReference type="InterPro" id="IPR031804">
    <property type="entry name" value="DUF4743"/>
</dbReference>
<dbReference type="Pfam" id="PF00293">
    <property type="entry name" value="NUDIX"/>
    <property type="match status" value="1"/>
</dbReference>
<sequence length="322" mass="36803">MGLLSNLDLVNECDNFPYYSDDPDKFKVLWNEYYHFYLEGCGACLGYMTSSVAEQMPLTPHWRLDKLNRRLIFQPRDDLGNPVTDLDARSRILAHYLQDVRERRIFGVLDGWRNELYPIYGPKRELLLSMERSATPLFGVVTYGVHMTGYVMTGEGMKIWAPRRALTKQTYPGMMDNTVAGGLSTGEKPFECLIRECEEEASLPADLVRAAARACGTLTYFHVRDARAGGETGLCQPECQYIYDLKMPPDVIPKPGDDEAIDFQLLTVDEVRQAMAEGRFKPNCAHLLLEFLVRHGFLTAENEPDYIEIVARFHRRLEFPTP</sequence>
<dbReference type="InterPro" id="IPR015797">
    <property type="entry name" value="NUDIX_hydrolase-like_dom_sf"/>
</dbReference>
<protein>
    <recommendedName>
        <fullName evidence="1">Nudix hydrolase domain-containing protein</fullName>
    </recommendedName>
</protein>
<dbReference type="GeneID" id="19186018"/>
<dbReference type="PANTHER" id="PTHR13622:SF8">
    <property type="entry name" value="THIAMIN PYROPHOSPHOKINASE 1"/>
    <property type="match status" value="1"/>
</dbReference>
<dbReference type="Proteomes" id="UP000019471">
    <property type="component" value="Unassembled WGS sequence"/>
</dbReference>
<gene>
    <name evidence="2" type="ORF">A1O5_01282</name>
</gene>
<dbReference type="eggNOG" id="KOG4313">
    <property type="taxonomic scope" value="Eukaryota"/>
</dbReference>
<dbReference type="EMBL" id="AMGX01000001">
    <property type="protein sequence ID" value="EXJ76774.1"/>
    <property type="molecule type" value="Genomic_DNA"/>
</dbReference>
<accession>W9Y2S8</accession>
<dbReference type="PANTHER" id="PTHR13622">
    <property type="entry name" value="THIAMIN PYROPHOSPHOKINASE"/>
    <property type="match status" value="1"/>
</dbReference>
<dbReference type="STRING" id="1182543.W9Y2S8"/>
<proteinExistence type="predicted"/>
<dbReference type="OrthoDB" id="10261522at2759"/>
<dbReference type="FunFam" id="3.90.79.10:FF:000019">
    <property type="entry name" value="Thiamin pyrophosphokinase, putative"/>
    <property type="match status" value="1"/>
</dbReference>
<name>W9Y2S8_9EURO</name>
<comment type="caution">
    <text evidence="2">The sequence shown here is derived from an EMBL/GenBank/DDBJ whole genome shotgun (WGS) entry which is preliminary data.</text>
</comment>
<keyword evidence="3" id="KW-1185">Reference proteome</keyword>